<dbReference type="PaxDb" id="55529-EKX49187"/>
<reference evidence="7" key="2">
    <citation type="submission" date="2012-11" db="EMBL/GenBank/DDBJ databases">
        <authorList>
            <person name="Kuo A."/>
            <person name="Curtis B.A."/>
            <person name="Tanifuji G."/>
            <person name="Burki F."/>
            <person name="Gruber A."/>
            <person name="Irimia M."/>
            <person name="Maruyama S."/>
            <person name="Arias M.C."/>
            <person name="Ball S.G."/>
            <person name="Gile G.H."/>
            <person name="Hirakawa Y."/>
            <person name="Hopkins J.F."/>
            <person name="Rensing S.A."/>
            <person name="Schmutz J."/>
            <person name="Symeonidi A."/>
            <person name="Elias M."/>
            <person name="Eveleigh R.J."/>
            <person name="Herman E.K."/>
            <person name="Klute M.J."/>
            <person name="Nakayama T."/>
            <person name="Obornik M."/>
            <person name="Reyes-Prieto A."/>
            <person name="Armbrust E.V."/>
            <person name="Aves S.J."/>
            <person name="Beiko R.G."/>
            <person name="Coutinho P."/>
            <person name="Dacks J.B."/>
            <person name="Durnford D.G."/>
            <person name="Fast N.M."/>
            <person name="Green B.R."/>
            <person name="Grisdale C."/>
            <person name="Hempe F."/>
            <person name="Henrissat B."/>
            <person name="Hoppner M.P."/>
            <person name="Ishida K.-I."/>
            <person name="Kim E."/>
            <person name="Koreny L."/>
            <person name="Kroth P.G."/>
            <person name="Liu Y."/>
            <person name="Malik S.-B."/>
            <person name="Maier U.G."/>
            <person name="McRose D."/>
            <person name="Mock T."/>
            <person name="Neilson J.A."/>
            <person name="Onodera N.T."/>
            <person name="Poole A.M."/>
            <person name="Pritham E.J."/>
            <person name="Richards T.A."/>
            <person name="Rocap G."/>
            <person name="Roy S.W."/>
            <person name="Sarai C."/>
            <person name="Schaack S."/>
            <person name="Shirato S."/>
            <person name="Slamovits C.H."/>
            <person name="Spencer D.F."/>
            <person name="Suzuki S."/>
            <person name="Worden A.Z."/>
            <person name="Zauner S."/>
            <person name="Barry K."/>
            <person name="Bell C."/>
            <person name="Bharti A.K."/>
            <person name="Crow J.A."/>
            <person name="Grimwood J."/>
            <person name="Kramer R."/>
            <person name="Lindquist E."/>
            <person name="Lucas S."/>
            <person name="Salamov A."/>
            <person name="McFadden G.I."/>
            <person name="Lane C.E."/>
            <person name="Keeling P.J."/>
            <person name="Gray M.W."/>
            <person name="Grigoriev I.V."/>
            <person name="Archibald J.M."/>
        </authorList>
    </citation>
    <scope>NUCLEOTIDE SEQUENCE</scope>
    <source>
        <strain evidence="7">CCMP2712</strain>
    </source>
</reference>
<comment type="subcellular location">
    <subcellularLocation>
        <location evidence="1">Plastid</location>
        <location evidence="1">Chloroplast</location>
    </subcellularLocation>
</comment>
<dbReference type="SUPFAM" id="SSF53254">
    <property type="entry name" value="Phosphoglycerate mutase-like"/>
    <property type="match status" value="1"/>
</dbReference>
<dbReference type="FunFam" id="3.40.50.300:FF:000644">
    <property type="entry name" value="GpmB, Fructose-2,6-bisphosphatase"/>
    <property type="match status" value="1"/>
</dbReference>
<dbReference type="GO" id="GO:0005829">
    <property type="term" value="C:cytosol"/>
    <property type="evidence" value="ECO:0007669"/>
    <property type="project" value="TreeGrafter"/>
</dbReference>
<evidence type="ECO:0000256" key="1">
    <source>
        <dbReference type="ARBA" id="ARBA00004229"/>
    </source>
</evidence>
<dbReference type="PANTHER" id="PTHR10606:SF49">
    <property type="entry name" value="6-PHOSPHOFRUCTO-2-KINASE DOMAIN-CONTAINING PROTEIN"/>
    <property type="match status" value="1"/>
</dbReference>
<accession>L1JLG4</accession>
<sequence>MLEGVRPAYINSNSEALDRKQREKLVVILVGLPARGKSYISHRLVNYLNWYGIHCRLFNVGAFRRQKMAEDATKGSRADFFNKDNRDAAQKREELAAEVLDQLLDWLVNGEILTWRGGNLAIFDATNTTRERRKRVIERCLKEKGIQCIFVESICNDAKVVEANLAEKVRLSPDFKGMDFHTAMKDLKTRIANYEAVYEELDEAETDSTGKSISFIKVINLSSKVIANNVHGGIARSVLTFLMNLHIVQRPIFLVRAPNADERLRMDWSRLRFPDSSKLTRGLNDGGREVADRLGVLLEEQVQEFYMRQHKQKLEKVKVVRDLCQVKLLDIQEDINSTIHRRGTSALNMVDIGACHGMTLAELYDSMSKDAIRQFLVSPYTAKVPGGESLRDVVNRLEPFVVDRIERQRSPVVVVSHLSTLQVLYQYFVGTSSKTPFWKLHIPHGR</sequence>
<name>L1JLG4_GUITC</name>
<keyword evidence="7" id="KW-1185">Reference proteome</keyword>
<proteinExistence type="predicted"/>
<evidence type="ECO:0000313" key="7">
    <source>
        <dbReference type="Proteomes" id="UP000011087"/>
    </source>
</evidence>
<dbReference type="HOGENOM" id="CLU_006383_1_1_1"/>
<evidence type="ECO:0000259" key="4">
    <source>
        <dbReference type="Pfam" id="PF01591"/>
    </source>
</evidence>
<dbReference type="STRING" id="905079.L1JLG4"/>
<dbReference type="InterPro" id="IPR013079">
    <property type="entry name" value="6Phosfructo_kin"/>
</dbReference>
<reference evidence="5 7" key="1">
    <citation type="journal article" date="2012" name="Nature">
        <title>Algal genomes reveal evolutionary mosaicism and the fate of nucleomorphs.</title>
        <authorList>
            <consortium name="DOE Joint Genome Institute"/>
            <person name="Curtis B.A."/>
            <person name="Tanifuji G."/>
            <person name="Burki F."/>
            <person name="Gruber A."/>
            <person name="Irimia M."/>
            <person name="Maruyama S."/>
            <person name="Arias M.C."/>
            <person name="Ball S.G."/>
            <person name="Gile G.H."/>
            <person name="Hirakawa Y."/>
            <person name="Hopkins J.F."/>
            <person name="Kuo A."/>
            <person name="Rensing S.A."/>
            <person name="Schmutz J."/>
            <person name="Symeonidi A."/>
            <person name="Elias M."/>
            <person name="Eveleigh R.J."/>
            <person name="Herman E.K."/>
            <person name="Klute M.J."/>
            <person name="Nakayama T."/>
            <person name="Obornik M."/>
            <person name="Reyes-Prieto A."/>
            <person name="Armbrust E.V."/>
            <person name="Aves S.J."/>
            <person name="Beiko R.G."/>
            <person name="Coutinho P."/>
            <person name="Dacks J.B."/>
            <person name="Durnford D.G."/>
            <person name="Fast N.M."/>
            <person name="Green B.R."/>
            <person name="Grisdale C.J."/>
            <person name="Hempel F."/>
            <person name="Henrissat B."/>
            <person name="Hoppner M.P."/>
            <person name="Ishida K."/>
            <person name="Kim E."/>
            <person name="Koreny L."/>
            <person name="Kroth P.G."/>
            <person name="Liu Y."/>
            <person name="Malik S.B."/>
            <person name="Maier U.G."/>
            <person name="McRose D."/>
            <person name="Mock T."/>
            <person name="Neilson J.A."/>
            <person name="Onodera N.T."/>
            <person name="Poole A.M."/>
            <person name="Pritham E.J."/>
            <person name="Richards T.A."/>
            <person name="Rocap G."/>
            <person name="Roy S.W."/>
            <person name="Sarai C."/>
            <person name="Schaack S."/>
            <person name="Shirato S."/>
            <person name="Slamovits C.H."/>
            <person name="Spencer D.F."/>
            <person name="Suzuki S."/>
            <person name="Worden A.Z."/>
            <person name="Zauner S."/>
            <person name="Barry K."/>
            <person name="Bell C."/>
            <person name="Bharti A.K."/>
            <person name="Crow J.A."/>
            <person name="Grimwood J."/>
            <person name="Kramer R."/>
            <person name="Lindquist E."/>
            <person name="Lucas S."/>
            <person name="Salamov A."/>
            <person name="McFadden G.I."/>
            <person name="Lane C.E."/>
            <person name="Keeling P.J."/>
            <person name="Gray M.W."/>
            <person name="Grigoriev I.V."/>
            <person name="Archibald J.M."/>
        </authorList>
    </citation>
    <scope>NUCLEOTIDE SEQUENCE</scope>
    <source>
        <strain evidence="5 7">CCMP2712</strain>
    </source>
</reference>
<evidence type="ECO:0000313" key="6">
    <source>
        <dbReference type="EnsemblProtists" id="EKX49187"/>
    </source>
</evidence>
<dbReference type="InterPro" id="IPR029033">
    <property type="entry name" value="His_PPase_superfam"/>
</dbReference>
<dbReference type="OrthoDB" id="267323at2759"/>
<evidence type="ECO:0000313" key="5">
    <source>
        <dbReference type="EMBL" id="EKX49187.1"/>
    </source>
</evidence>
<dbReference type="GO" id="GO:0006003">
    <property type="term" value="P:fructose 2,6-bisphosphate metabolic process"/>
    <property type="evidence" value="ECO:0007669"/>
    <property type="project" value="InterPro"/>
</dbReference>
<dbReference type="GO" id="GO:0003873">
    <property type="term" value="F:6-phosphofructo-2-kinase activity"/>
    <property type="evidence" value="ECO:0007669"/>
    <property type="project" value="InterPro"/>
</dbReference>
<feature type="domain" description="6-phosphofructo-2-kinase" evidence="4">
    <location>
        <begin position="18"/>
        <end position="247"/>
    </location>
</feature>
<organism evidence="5">
    <name type="scientific">Guillardia theta (strain CCMP2712)</name>
    <name type="common">Cryptophyte</name>
    <dbReference type="NCBI Taxonomy" id="905079"/>
    <lineage>
        <taxon>Eukaryota</taxon>
        <taxon>Cryptophyceae</taxon>
        <taxon>Pyrenomonadales</taxon>
        <taxon>Geminigeraceae</taxon>
        <taxon>Guillardia</taxon>
    </lineage>
</organism>
<dbReference type="RefSeq" id="XP_005836167.1">
    <property type="nucleotide sequence ID" value="XM_005836110.1"/>
</dbReference>
<dbReference type="EnsemblProtists" id="EKX49187">
    <property type="protein sequence ID" value="EKX49187"/>
    <property type="gene ID" value="GUITHDRAFT_68300"/>
</dbReference>
<dbReference type="GO" id="GO:0006000">
    <property type="term" value="P:fructose metabolic process"/>
    <property type="evidence" value="ECO:0007669"/>
    <property type="project" value="InterPro"/>
</dbReference>
<evidence type="ECO:0000256" key="3">
    <source>
        <dbReference type="ARBA" id="ARBA00022840"/>
    </source>
</evidence>
<dbReference type="InterPro" id="IPR003094">
    <property type="entry name" value="6Pfruct_kin"/>
</dbReference>
<dbReference type="OMA" id="GECYGMT"/>
<dbReference type="eggNOG" id="KOG0234">
    <property type="taxonomic scope" value="Eukaryota"/>
</dbReference>
<dbReference type="SUPFAM" id="SSF52540">
    <property type="entry name" value="P-loop containing nucleoside triphosphate hydrolases"/>
    <property type="match status" value="1"/>
</dbReference>
<dbReference type="GO" id="GO:0005524">
    <property type="term" value="F:ATP binding"/>
    <property type="evidence" value="ECO:0007669"/>
    <property type="project" value="UniProtKB-KW"/>
</dbReference>
<dbReference type="GO" id="GO:0009507">
    <property type="term" value="C:chloroplast"/>
    <property type="evidence" value="ECO:0007669"/>
    <property type="project" value="UniProtKB-SubCell"/>
</dbReference>
<gene>
    <name evidence="5" type="ORF">GUITHDRAFT_68300</name>
</gene>
<protein>
    <recommendedName>
        <fullName evidence="4">6-phosphofructo-2-kinase domain-containing protein</fullName>
    </recommendedName>
</protein>
<dbReference type="PIRSF" id="PIRSF000709">
    <property type="entry name" value="6PFK_2-Ptase"/>
    <property type="match status" value="1"/>
</dbReference>
<dbReference type="Pfam" id="PF01591">
    <property type="entry name" value="6PF2K"/>
    <property type="match status" value="1"/>
</dbReference>
<dbReference type="Gene3D" id="3.40.50.1240">
    <property type="entry name" value="Phosphoglycerate mutase-like"/>
    <property type="match status" value="1"/>
</dbReference>
<dbReference type="PRINTS" id="PR00991">
    <property type="entry name" value="6PFRUCTKNASE"/>
</dbReference>
<dbReference type="AlphaFoldDB" id="L1JLG4"/>
<dbReference type="GO" id="GO:0004331">
    <property type="term" value="F:fructose-2,6-bisphosphate 2-phosphatase activity"/>
    <property type="evidence" value="ECO:0007669"/>
    <property type="project" value="TreeGrafter"/>
</dbReference>
<dbReference type="Proteomes" id="UP000011087">
    <property type="component" value="Unassembled WGS sequence"/>
</dbReference>
<dbReference type="PANTHER" id="PTHR10606">
    <property type="entry name" value="6-PHOSPHOFRUCTO-2-KINASE/FRUCTOSE-2,6-BISPHOSPHATASE"/>
    <property type="match status" value="1"/>
</dbReference>
<dbReference type="InterPro" id="IPR027417">
    <property type="entry name" value="P-loop_NTPase"/>
</dbReference>
<keyword evidence="2" id="KW-0547">Nucleotide-binding</keyword>
<dbReference type="Pfam" id="PF00300">
    <property type="entry name" value="His_Phos_1"/>
    <property type="match status" value="1"/>
</dbReference>
<keyword evidence="3" id="KW-0067">ATP-binding</keyword>
<reference evidence="6" key="3">
    <citation type="submission" date="2015-06" db="UniProtKB">
        <authorList>
            <consortium name="EnsemblProtists"/>
        </authorList>
    </citation>
    <scope>IDENTIFICATION</scope>
</reference>
<dbReference type="Gene3D" id="3.40.50.300">
    <property type="entry name" value="P-loop containing nucleotide triphosphate hydrolases"/>
    <property type="match status" value="1"/>
</dbReference>
<dbReference type="GeneID" id="17305858"/>
<evidence type="ECO:0000256" key="2">
    <source>
        <dbReference type="ARBA" id="ARBA00022741"/>
    </source>
</evidence>
<dbReference type="InterPro" id="IPR013078">
    <property type="entry name" value="His_Pase_superF_clade-1"/>
</dbReference>
<dbReference type="EMBL" id="JH992983">
    <property type="protein sequence ID" value="EKX49187.1"/>
    <property type="molecule type" value="Genomic_DNA"/>
</dbReference>
<dbReference type="KEGG" id="gtt:GUITHDRAFT_68300"/>